<protein>
    <recommendedName>
        <fullName evidence="2">histidine kinase</fullName>
        <ecNumber evidence="2">2.7.13.3</ecNumber>
    </recommendedName>
</protein>
<evidence type="ECO:0000256" key="2">
    <source>
        <dbReference type="ARBA" id="ARBA00012438"/>
    </source>
</evidence>
<keyword evidence="6 11" id="KW-0418">Kinase</keyword>
<evidence type="ECO:0000259" key="10">
    <source>
        <dbReference type="SMART" id="SM00387"/>
    </source>
</evidence>
<evidence type="ECO:0000313" key="12">
    <source>
        <dbReference type="Proteomes" id="UP001165653"/>
    </source>
</evidence>
<dbReference type="SUPFAM" id="SSF55874">
    <property type="entry name" value="ATPase domain of HSP90 chaperone/DNA topoisomerase II/histidine kinase"/>
    <property type="match status" value="1"/>
</dbReference>
<evidence type="ECO:0000256" key="1">
    <source>
        <dbReference type="ARBA" id="ARBA00000085"/>
    </source>
</evidence>
<dbReference type="InterPro" id="IPR003594">
    <property type="entry name" value="HATPase_dom"/>
</dbReference>
<feature type="transmembrane region" description="Helical" evidence="9">
    <location>
        <begin position="66"/>
        <end position="85"/>
    </location>
</feature>
<comment type="caution">
    <text evidence="11">The sequence shown here is derived from an EMBL/GenBank/DDBJ whole genome shotgun (WGS) entry which is preliminary data.</text>
</comment>
<keyword evidence="3" id="KW-0597">Phosphoprotein</keyword>
<dbReference type="SMART" id="SM00387">
    <property type="entry name" value="HATPase_c"/>
    <property type="match status" value="1"/>
</dbReference>
<dbReference type="RefSeq" id="WP_264513562.1">
    <property type="nucleotide sequence ID" value="NZ_JAPDDR010000005.1"/>
</dbReference>
<keyword evidence="8" id="KW-0902">Two-component regulatory system</keyword>
<dbReference type="PANTHER" id="PTHR24421:SF10">
    <property type="entry name" value="NITRATE_NITRITE SENSOR PROTEIN NARQ"/>
    <property type="match status" value="1"/>
</dbReference>
<keyword evidence="12" id="KW-1185">Reference proteome</keyword>
<keyword evidence="4" id="KW-0808">Transferase</keyword>
<evidence type="ECO:0000256" key="4">
    <source>
        <dbReference type="ARBA" id="ARBA00022679"/>
    </source>
</evidence>
<sequence>MEEANAAAMDGSSPAGLFTTRSRPWAAVVLASLMILIIGSIDFQVQAPLSITIFYLLPVLLVSRHAGFLATVICALAATLMSLVANYSSDYRDGAPWVPYGNAALRLGVMSLMIWLVRSLRALNDSLDQRVRDRTSRLQAEVKARLKLENRIIEARESEQARIGQDLHDGLCQHLVATAFSAGMLQRKLQESGTPGADDAGEIVSMIDESITQARDLAKGLYPVPLEEEGLETALRALAANTEKRTGVKCVVTGDGPPSQLPIEVAIHLYRIAQEALNNALKHAEAERIEIRLESSRESFDLMVEDDGRGINADESNGGGMGLHIMEYRARAIEAALSVSKGKTGGTRIRCVSTGQPESDE</sequence>
<dbReference type="GO" id="GO:0016301">
    <property type="term" value="F:kinase activity"/>
    <property type="evidence" value="ECO:0007669"/>
    <property type="project" value="UniProtKB-KW"/>
</dbReference>
<proteinExistence type="predicted"/>
<keyword evidence="5" id="KW-0547">Nucleotide-binding</keyword>
<reference evidence="11" key="1">
    <citation type="submission" date="2022-10" db="EMBL/GenBank/DDBJ databases">
        <title>Luteolibacter sp. GHJ8, whole genome shotgun sequencing project.</title>
        <authorList>
            <person name="Zhao G."/>
            <person name="Shen L."/>
        </authorList>
    </citation>
    <scope>NUCLEOTIDE SEQUENCE</scope>
    <source>
        <strain evidence="11">GHJ8</strain>
    </source>
</reference>
<keyword evidence="9" id="KW-0812">Transmembrane</keyword>
<comment type="catalytic activity">
    <reaction evidence="1">
        <text>ATP + protein L-histidine = ADP + protein N-phospho-L-histidine.</text>
        <dbReference type="EC" id="2.7.13.3"/>
    </reaction>
</comment>
<feature type="domain" description="Histidine kinase/HSP90-like ATPase" evidence="10">
    <location>
        <begin position="264"/>
        <end position="357"/>
    </location>
</feature>
<keyword evidence="9" id="KW-1133">Transmembrane helix</keyword>
<evidence type="ECO:0000256" key="5">
    <source>
        <dbReference type="ARBA" id="ARBA00022741"/>
    </source>
</evidence>
<dbReference type="Gene3D" id="1.20.5.1930">
    <property type="match status" value="1"/>
</dbReference>
<dbReference type="InterPro" id="IPR011712">
    <property type="entry name" value="Sig_transdc_His_kin_sub3_dim/P"/>
</dbReference>
<keyword evidence="9" id="KW-0472">Membrane</keyword>
<gene>
    <name evidence="11" type="ORF">OJ996_10755</name>
</gene>
<keyword evidence="7" id="KW-0067">ATP-binding</keyword>
<dbReference type="CDD" id="cd16917">
    <property type="entry name" value="HATPase_UhpB-NarQ-NarX-like"/>
    <property type="match status" value="1"/>
</dbReference>
<dbReference type="InterPro" id="IPR036890">
    <property type="entry name" value="HATPase_C_sf"/>
</dbReference>
<evidence type="ECO:0000256" key="8">
    <source>
        <dbReference type="ARBA" id="ARBA00023012"/>
    </source>
</evidence>
<dbReference type="InterPro" id="IPR050482">
    <property type="entry name" value="Sensor_HK_TwoCompSys"/>
</dbReference>
<dbReference type="Pfam" id="PF07730">
    <property type="entry name" value="HisKA_3"/>
    <property type="match status" value="1"/>
</dbReference>
<evidence type="ECO:0000313" key="11">
    <source>
        <dbReference type="EMBL" id="MCW1914057.1"/>
    </source>
</evidence>
<dbReference type="PANTHER" id="PTHR24421">
    <property type="entry name" value="NITRATE/NITRITE SENSOR PROTEIN NARX-RELATED"/>
    <property type="match status" value="1"/>
</dbReference>
<feature type="transmembrane region" description="Helical" evidence="9">
    <location>
        <begin position="25"/>
        <end position="45"/>
    </location>
</feature>
<organism evidence="11 12">
    <name type="scientific">Luteolibacter rhizosphaerae</name>
    <dbReference type="NCBI Taxonomy" id="2989719"/>
    <lineage>
        <taxon>Bacteria</taxon>
        <taxon>Pseudomonadati</taxon>
        <taxon>Verrucomicrobiota</taxon>
        <taxon>Verrucomicrobiia</taxon>
        <taxon>Verrucomicrobiales</taxon>
        <taxon>Verrucomicrobiaceae</taxon>
        <taxon>Luteolibacter</taxon>
    </lineage>
</organism>
<dbReference type="EC" id="2.7.13.3" evidence="2"/>
<dbReference type="Proteomes" id="UP001165653">
    <property type="component" value="Unassembled WGS sequence"/>
</dbReference>
<dbReference type="Pfam" id="PF02518">
    <property type="entry name" value="HATPase_c"/>
    <property type="match status" value="1"/>
</dbReference>
<evidence type="ECO:0000256" key="7">
    <source>
        <dbReference type="ARBA" id="ARBA00022840"/>
    </source>
</evidence>
<accession>A0ABT3G322</accession>
<name>A0ABT3G322_9BACT</name>
<evidence type="ECO:0000256" key="6">
    <source>
        <dbReference type="ARBA" id="ARBA00022777"/>
    </source>
</evidence>
<dbReference type="EMBL" id="JAPDDR010000005">
    <property type="protein sequence ID" value="MCW1914057.1"/>
    <property type="molecule type" value="Genomic_DNA"/>
</dbReference>
<dbReference type="Gene3D" id="3.30.565.10">
    <property type="entry name" value="Histidine kinase-like ATPase, C-terminal domain"/>
    <property type="match status" value="1"/>
</dbReference>
<feature type="transmembrane region" description="Helical" evidence="9">
    <location>
        <begin position="97"/>
        <end position="117"/>
    </location>
</feature>
<evidence type="ECO:0000256" key="9">
    <source>
        <dbReference type="SAM" id="Phobius"/>
    </source>
</evidence>
<evidence type="ECO:0000256" key="3">
    <source>
        <dbReference type="ARBA" id="ARBA00022553"/>
    </source>
</evidence>